<evidence type="ECO:0000256" key="6">
    <source>
        <dbReference type="ARBA" id="ARBA00022692"/>
    </source>
</evidence>
<keyword evidence="19" id="KW-1185">Reference proteome</keyword>
<proteinExistence type="inferred from homology"/>
<dbReference type="Pfam" id="PF22461">
    <property type="entry name" value="SLBB_2"/>
    <property type="match status" value="1"/>
</dbReference>
<keyword evidence="13" id="KW-0998">Cell outer membrane</keyword>
<dbReference type="InterPro" id="IPR054765">
    <property type="entry name" value="SLBB_dom"/>
</dbReference>
<feature type="domain" description="SLBB" evidence="17">
    <location>
        <begin position="178"/>
        <end position="253"/>
    </location>
</feature>
<evidence type="ECO:0000256" key="1">
    <source>
        <dbReference type="ARBA" id="ARBA00004571"/>
    </source>
</evidence>
<dbReference type="PANTHER" id="PTHR33619:SF3">
    <property type="entry name" value="POLYSACCHARIDE EXPORT PROTEIN GFCE-RELATED"/>
    <property type="match status" value="1"/>
</dbReference>
<comment type="caution">
    <text evidence="18">The sequence shown here is derived from an EMBL/GenBank/DDBJ whole genome shotgun (WGS) entry which is preliminary data.</text>
</comment>
<keyword evidence="9" id="KW-0406">Ion transport</keyword>
<keyword evidence="4" id="KW-1134">Transmembrane beta strand</keyword>
<feature type="chain" id="PRO_5045827376" description="Polysaccharide export outer membrane protein" evidence="15">
    <location>
        <begin position="27"/>
        <end position="393"/>
    </location>
</feature>
<feature type="domain" description="Polysaccharide export protein N-terminal" evidence="16">
    <location>
        <begin position="82"/>
        <end position="171"/>
    </location>
</feature>
<dbReference type="Gene3D" id="3.10.560.10">
    <property type="entry name" value="Outer membrane lipoprotein wza domain like"/>
    <property type="match status" value="2"/>
</dbReference>
<name>A0ABQ4V2H4_9HYPH</name>
<evidence type="ECO:0008006" key="20">
    <source>
        <dbReference type="Google" id="ProtNLM"/>
    </source>
</evidence>
<evidence type="ECO:0000256" key="5">
    <source>
        <dbReference type="ARBA" id="ARBA00022597"/>
    </source>
</evidence>
<dbReference type="InterPro" id="IPR003715">
    <property type="entry name" value="Poly_export_N"/>
</dbReference>
<dbReference type="EMBL" id="BPRE01000012">
    <property type="protein sequence ID" value="GJE77122.1"/>
    <property type="molecule type" value="Genomic_DNA"/>
</dbReference>
<keyword evidence="11" id="KW-0472">Membrane</keyword>
<dbReference type="Gene3D" id="3.30.1950.10">
    <property type="entry name" value="wza like domain"/>
    <property type="match status" value="1"/>
</dbReference>
<evidence type="ECO:0000256" key="7">
    <source>
        <dbReference type="ARBA" id="ARBA00022729"/>
    </source>
</evidence>
<evidence type="ECO:0000256" key="13">
    <source>
        <dbReference type="ARBA" id="ARBA00023237"/>
    </source>
</evidence>
<protein>
    <recommendedName>
        <fullName evidence="20">Polysaccharide export outer membrane protein</fullName>
    </recommendedName>
</protein>
<dbReference type="PANTHER" id="PTHR33619">
    <property type="entry name" value="POLYSACCHARIDE EXPORT PROTEIN GFCE-RELATED"/>
    <property type="match status" value="1"/>
</dbReference>
<reference evidence="18" key="2">
    <citation type="submission" date="2021-08" db="EMBL/GenBank/DDBJ databases">
        <authorList>
            <person name="Tani A."/>
            <person name="Ola A."/>
            <person name="Ogura Y."/>
            <person name="Katsura K."/>
            <person name="Hayashi T."/>
        </authorList>
    </citation>
    <scope>NUCLEOTIDE SEQUENCE</scope>
    <source>
        <strain evidence="18">DSM 14458</strain>
    </source>
</reference>
<evidence type="ECO:0000259" key="17">
    <source>
        <dbReference type="Pfam" id="PF22461"/>
    </source>
</evidence>
<sequence>MVVGRRLSILARVAGLAAILSGCSGAFPTSGPKVSGDPSIPTDPQELLPHTLINATPHVADVTARDATGEGTLGSFVSQGRAAEVRLGIGDTIGVTIFEAAAGGLFIPDQAGARAGNFVTLPNQQVDRSGTISVPYAGLIPAVGRRAPEVQAEIEQRLRNRAIEPQAVVSIIDQKATQVSVLGEVNLPSRLAINPSGERVLDVIARAGGPKGTGYQSFVTLQRGSRKRTVYFNKLVREPSNNVFVQPGDVIYVYTENRSFVVLGATGLNGKYNFEAEQTTVSEALGRGGGLLDERANPTTVFVYRMESRRVAADLGIDVKVWPKDHIPVIYQFDLRAEDGLFTLRQFLIRDKDILYVSNAPAVEFLKVLTLLRVGVATLNEGNIARSNFNTLR</sequence>
<keyword evidence="6" id="KW-0812">Transmembrane</keyword>
<dbReference type="Proteomes" id="UP001055093">
    <property type="component" value="Unassembled WGS sequence"/>
</dbReference>
<evidence type="ECO:0000256" key="8">
    <source>
        <dbReference type="ARBA" id="ARBA00023047"/>
    </source>
</evidence>
<dbReference type="Pfam" id="PF02563">
    <property type="entry name" value="Poly_export"/>
    <property type="match status" value="1"/>
</dbReference>
<organism evidence="18 19">
    <name type="scientific">Methylorubrum suomiense</name>
    <dbReference type="NCBI Taxonomy" id="144191"/>
    <lineage>
        <taxon>Bacteria</taxon>
        <taxon>Pseudomonadati</taxon>
        <taxon>Pseudomonadota</taxon>
        <taxon>Alphaproteobacteria</taxon>
        <taxon>Hyphomicrobiales</taxon>
        <taxon>Methylobacteriaceae</taxon>
        <taxon>Methylorubrum</taxon>
    </lineage>
</organism>
<comment type="similarity">
    <text evidence="2">Belongs to the BexD/CtrA/VexA family.</text>
</comment>
<keyword evidence="12" id="KW-0564">Palmitate</keyword>
<reference evidence="18" key="1">
    <citation type="journal article" date="2021" name="Front. Microbiol.">
        <title>Comprehensive Comparative Genomics and Phenotyping of Methylobacterium Species.</title>
        <authorList>
            <person name="Alessa O."/>
            <person name="Ogura Y."/>
            <person name="Fujitani Y."/>
            <person name="Takami H."/>
            <person name="Hayashi T."/>
            <person name="Sahin N."/>
            <person name="Tani A."/>
        </authorList>
    </citation>
    <scope>NUCLEOTIDE SEQUENCE</scope>
    <source>
        <strain evidence="18">DSM 14458</strain>
    </source>
</reference>
<evidence type="ECO:0000256" key="9">
    <source>
        <dbReference type="ARBA" id="ARBA00023065"/>
    </source>
</evidence>
<evidence type="ECO:0000256" key="12">
    <source>
        <dbReference type="ARBA" id="ARBA00023139"/>
    </source>
</evidence>
<keyword evidence="8" id="KW-0625">Polysaccharide transport</keyword>
<evidence type="ECO:0000256" key="4">
    <source>
        <dbReference type="ARBA" id="ARBA00022452"/>
    </source>
</evidence>
<evidence type="ECO:0000256" key="15">
    <source>
        <dbReference type="SAM" id="SignalP"/>
    </source>
</evidence>
<feature type="signal peptide" evidence="15">
    <location>
        <begin position="1"/>
        <end position="26"/>
    </location>
</feature>
<keyword evidence="7 15" id="KW-0732">Signal</keyword>
<accession>A0ABQ4V2H4</accession>
<dbReference type="InterPro" id="IPR049712">
    <property type="entry name" value="Poly_export"/>
</dbReference>
<keyword evidence="3" id="KW-0813">Transport</keyword>
<comment type="subcellular location">
    <subcellularLocation>
        <location evidence="1">Cell outer membrane</location>
        <topology evidence="1">Multi-pass membrane protein</topology>
    </subcellularLocation>
</comment>
<evidence type="ECO:0000256" key="3">
    <source>
        <dbReference type="ARBA" id="ARBA00022448"/>
    </source>
</evidence>
<evidence type="ECO:0000259" key="16">
    <source>
        <dbReference type="Pfam" id="PF02563"/>
    </source>
</evidence>
<evidence type="ECO:0000256" key="2">
    <source>
        <dbReference type="ARBA" id="ARBA00009450"/>
    </source>
</evidence>
<keyword evidence="14" id="KW-0449">Lipoprotein</keyword>
<evidence type="ECO:0000313" key="18">
    <source>
        <dbReference type="EMBL" id="GJE77122.1"/>
    </source>
</evidence>
<keyword evidence="10" id="KW-0626">Porin</keyword>
<evidence type="ECO:0000256" key="14">
    <source>
        <dbReference type="ARBA" id="ARBA00023288"/>
    </source>
</evidence>
<keyword evidence="5" id="KW-0762">Sugar transport</keyword>
<evidence type="ECO:0000256" key="10">
    <source>
        <dbReference type="ARBA" id="ARBA00023114"/>
    </source>
</evidence>
<dbReference type="PROSITE" id="PS51257">
    <property type="entry name" value="PROKAR_LIPOPROTEIN"/>
    <property type="match status" value="1"/>
</dbReference>
<evidence type="ECO:0000313" key="19">
    <source>
        <dbReference type="Proteomes" id="UP001055093"/>
    </source>
</evidence>
<gene>
    <name evidence="18" type="ORF">BGCPKDLD_3723</name>
</gene>
<evidence type="ECO:0000256" key="11">
    <source>
        <dbReference type="ARBA" id="ARBA00023136"/>
    </source>
</evidence>